<reference evidence="3" key="1">
    <citation type="submission" date="2018-06" db="EMBL/GenBank/DDBJ databases">
        <title>Complete genome of Pseudomonas insecticola strain QZS01.</title>
        <authorList>
            <person name="Wang J."/>
            <person name="Su Q."/>
        </authorList>
    </citation>
    <scope>NUCLEOTIDE SEQUENCE [LARGE SCALE GENOMIC DNA]</scope>
    <source>
        <strain evidence="3">QZS01</strain>
    </source>
</reference>
<keyword evidence="1" id="KW-1133">Transmembrane helix</keyword>
<evidence type="ECO:0000313" key="2">
    <source>
        <dbReference type="EMBL" id="AZS51162.1"/>
    </source>
</evidence>
<dbReference type="EMBL" id="CP029822">
    <property type="protein sequence ID" value="AZS51162.1"/>
    <property type="molecule type" value="Genomic_DNA"/>
</dbReference>
<feature type="transmembrane region" description="Helical" evidence="1">
    <location>
        <begin position="317"/>
        <end position="336"/>
    </location>
</feature>
<protein>
    <submittedName>
        <fullName evidence="2">Uncharacterized protein</fullName>
    </submittedName>
</protein>
<dbReference type="KEGG" id="emo:DM558_10460"/>
<dbReference type="AlphaFoldDB" id="A0A3S9XFF1"/>
<organism evidence="2 3">
    <name type="scientific">Entomomonas moraniae</name>
    <dbReference type="NCBI Taxonomy" id="2213226"/>
    <lineage>
        <taxon>Bacteria</taxon>
        <taxon>Pseudomonadati</taxon>
        <taxon>Pseudomonadota</taxon>
        <taxon>Gammaproteobacteria</taxon>
        <taxon>Pseudomonadales</taxon>
        <taxon>Pseudomonadaceae</taxon>
        <taxon>Entomomonas</taxon>
    </lineage>
</organism>
<dbReference type="Pfam" id="PF19528">
    <property type="entry name" value="DUF6056"/>
    <property type="match status" value="1"/>
</dbReference>
<feature type="transmembrane region" description="Helical" evidence="1">
    <location>
        <begin position="264"/>
        <end position="283"/>
    </location>
</feature>
<name>A0A3S9XFF1_9GAMM</name>
<feature type="transmembrane region" description="Helical" evidence="1">
    <location>
        <begin position="12"/>
        <end position="29"/>
    </location>
</feature>
<sequence length="563" mass="65007">MVKGNTYTNKLWIALITMFLLVTAIGVLTPKNPDDYGYYLLGSSLEKHFNHYLTWSGRFFIDYFSSTIMAIHNSVIIALLNSLAIPILIYNIVTLINYNNQKETTQFWKIASLLFISYWLTNPALGESTFWIIGAANYLWPLVVISFYIKYLLKYINLQRINNKQYCLIYLLAFLSGCSNEALSITLCYLSLCLLLFAFINRTPSRQITISCLCLVILGSAILILAPGNFVRAADPIFNEWKALTFSQRLYEHFTGVFPNVLKSYGLIYFIMAWGISYGWTFLTKKDKQLVLIFITATLVYGCVLIASPMAYKPRTYVGGVFFLYLALAFMLDAALDVRNKVKGLSYFLLIGYLGFFLVSYTLVFRSYLALHTQEKIRLSIIDKGIKKQKIVYIPSYYAPYTIKKTELPALDFGYRKSYEMASYYKIEEIITEDTGFNYSPLISHSQYCSNAQQKGKVKCIFINKKFVETSFILELSPDVKDYKEYQNRFAVKIFTLDKDDKDMYFINIPIRIVKVADRYFAVANVVTNLLNENNTQQIAYVQLIDMQFKQLEILTYSVKLEE</sequence>
<feature type="transmembrane region" description="Helical" evidence="1">
    <location>
        <begin position="107"/>
        <end position="125"/>
    </location>
</feature>
<gene>
    <name evidence="2" type="ORF">DM558_10460</name>
</gene>
<feature type="transmembrane region" description="Helical" evidence="1">
    <location>
        <begin position="348"/>
        <end position="369"/>
    </location>
</feature>
<evidence type="ECO:0000256" key="1">
    <source>
        <dbReference type="SAM" id="Phobius"/>
    </source>
</evidence>
<feature type="transmembrane region" description="Helical" evidence="1">
    <location>
        <begin position="290"/>
        <end position="311"/>
    </location>
</feature>
<feature type="transmembrane region" description="Helical" evidence="1">
    <location>
        <begin position="183"/>
        <end position="201"/>
    </location>
</feature>
<feature type="transmembrane region" description="Helical" evidence="1">
    <location>
        <begin position="208"/>
        <end position="226"/>
    </location>
</feature>
<dbReference type="RefSeq" id="WP_127163939.1">
    <property type="nucleotide sequence ID" value="NZ_CP029822.1"/>
</dbReference>
<keyword evidence="3" id="KW-1185">Reference proteome</keyword>
<dbReference type="InterPro" id="IPR045691">
    <property type="entry name" value="DUF6056"/>
</dbReference>
<proteinExistence type="predicted"/>
<keyword evidence="1" id="KW-0472">Membrane</keyword>
<evidence type="ECO:0000313" key="3">
    <source>
        <dbReference type="Proteomes" id="UP000273143"/>
    </source>
</evidence>
<keyword evidence="1" id="KW-0812">Transmembrane</keyword>
<feature type="transmembrane region" description="Helical" evidence="1">
    <location>
        <begin position="75"/>
        <end position="95"/>
    </location>
</feature>
<dbReference type="Proteomes" id="UP000273143">
    <property type="component" value="Chromosome"/>
</dbReference>
<accession>A0A3S9XFF1</accession>